<evidence type="ECO:0000313" key="1">
    <source>
        <dbReference type="EMBL" id="KAF2866826.1"/>
    </source>
</evidence>
<sequence>MRYWKHLGQKNFRKESRYGVLDRETNKRQQLQNANNETMAFARERKRTKRCLKRCPPLKVETMPSVK</sequence>
<dbReference type="Proteomes" id="UP000481861">
    <property type="component" value="Unassembled WGS sequence"/>
</dbReference>
<dbReference type="AlphaFoldDB" id="A0A7C8I1K8"/>
<organism evidence="1 2">
    <name type="scientific">Massariosphaeria phaeospora</name>
    <dbReference type="NCBI Taxonomy" id="100035"/>
    <lineage>
        <taxon>Eukaryota</taxon>
        <taxon>Fungi</taxon>
        <taxon>Dikarya</taxon>
        <taxon>Ascomycota</taxon>
        <taxon>Pezizomycotina</taxon>
        <taxon>Dothideomycetes</taxon>
        <taxon>Pleosporomycetidae</taxon>
        <taxon>Pleosporales</taxon>
        <taxon>Pleosporales incertae sedis</taxon>
        <taxon>Massariosphaeria</taxon>
    </lineage>
</organism>
<protein>
    <submittedName>
        <fullName evidence="1">Uncharacterized protein</fullName>
    </submittedName>
</protein>
<accession>A0A7C8I1K8</accession>
<gene>
    <name evidence="1" type="ORF">BDV95DRAFT_583854</name>
</gene>
<comment type="caution">
    <text evidence="1">The sequence shown here is derived from an EMBL/GenBank/DDBJ whole genome shotgun (WGS) entry which is preliminary data.</text>
</comment>
<keyword evidence="2" id="KW-1185">Reference proteome</keyword>
<proteinExistence type="predicted"/>
<dbReference type="EMBL" id="JAADJZ010000026">
    <property type="protein sequence ID" value="KAF2866826.1"/>
    <property type="molecule type" value="Genomic_DNA"/>
</dbReference>
<reference evidence="1 2" key="1">
    <citation type="submission" date="2020-01" db="EMBL/GenBank/DDBJ databases">
        <authorList>
            <consortium name="DOE Joint Genome Institute"/>
            <person name="Haridas S."/>
            <person name="Albert R."/>
            <person name="Binder M."/>
            <person name="Bloem J."/>
            <person name="Labutti K."/>
            <person name="Salamov A."/>
            <person name="Andreopoulos B."/>
            <person name="Baker S.E."/>
            <person name="Barry K."/>
            <person name="Bills G."/>
            <person name="Bluhm B.H."/>
            <person name="Cannon C."/>
            <person name="Castanera R."/>
            <person name="Culley D.E."/>
            <person name="Daum C."/>
            <person name="Ezra D."/>
            <person name="Gonzalez J.B."/>
            <person name="Henrissat B."/>
            <person name="Kuo A."/>
            <person name="Liang C."/>
            <person name="Lipzen A."/>
            <person name="Lutzoni F."/>
            <person name="Magnuson J."/>
            <person name="Mondo S."/>
            <person name="Nolan M."/>
            <person name="Ohm R."/>
            <person name="Pangilinan J."/>
            <person name="Park H.-J.H."/>
            <person name="Ramirez L."/>
            <person name="Alfaro M."/>
            <person name="Sun H."/>
            <person name="Tritt A."/>
            <person name="Yoshinaga Y."/>
            <person name="Zwiers L.-H.L."/>
            <person name="Turgeon B.G."/>
            <person name="Goodwin S.B."/>
            <person name="Spatafora J.W."/>
            <person name="Crous P.W."/>
            <person name="Grigoriev I.V."/>
        </authorList>
    </citation>
    <scope>NUCLEOTIDE SEQUENCE [LARGE SCALE GENOMIC DNA]</scope>
    <source>
        <strain evidence="1 2">CBS 611.86</strain>
    </source>
</reference>
<name>A0A7C8I1K8_9PLEO</name>
<evidence type="ECO:0000313" key="2">
    <source>
        <dbReference type="Proteomes" id="UP000481861"/>
    </source>
</evidence>